<evidence type="ECO:0000313" key="4">
    <source>
        <dbReference type="EMBL" id="MDQ0269618.1"/>
    </source>
</evidence>
<protein>
    <submittedName>
        <fullName evidence="4">Selenophosphate synthase</fullName>
    </submittedName>
</protein>
<evidence type="ECO:0000313" key="5">
    <source>
        <dbReference type="Proteomes" id="UP001238088"/>
    </source>
</evidence>
<dbReference type="InterPro" id="IPR036676">
    <property type="entry name" value="PurM-like_C_sf"/>
</dbReference>
<name>A0ABU0AEE0_9BACI</name>
<gene>
    <name evidence="4" type="ORF">J2S17_001490</name>
</gene>
<reference evidence="4 5" key="1">
    <citation type="submission" date="2023-07" db="EMBL/GenBank/DDBJ databases">
        <title>Genomic Encyclopedia of Type Strains, Phase IV (KMG-IV): sequencing the most valuable type-strain genomes for metagenomic binning, comparative biology and taxonomic classification.</title>
        <authorList>
            <person name="Goeker M."/>
        </authorList>
    </citation>
    <scope>NUCLEOTIDE SEQUENCE [LARGE SCALE GENOMIC DNA]</scope>
    <source>
        <strain evidence="4 5">DSM 23494</strain>
    </source>
</reference>
<dbReference type="Gene3D" id="3.90.650.10">
    <property type="entry name" value="PurM-like C-terminal domain"/>
    <property type="match status" value="1"/>
</dbReference>
<evidence type="ECO:0000259" key="3">
    <source>
        <dbReference type="Pfam" id="PF02769"/>
    </source>
</evidence>
<accession>A0ABU0AEE0</accession>
<organism evidence="4 5">
    <name type="scientific">Cytobacillus purgationiresistens</name>
    <dbReference type="NCBI Taxonomy" id="863449"/>
    <lineage>
        <taxon>Bacteria</taxon>
        <taxon>Bacillati</taxon>
        <taxon>Bacillota</taxon>
        <taxon>Bacilli</taxon>
        <taxon>Bacillales</taxon>
        <taxon>Bacillaceae</taxon>
        <taxon>Cytobacillus</taxon>
    </lineage>
</organism>
<keyword evidence="2" id="KW-0067">ATP-binding</keyword>
<dbReference type="PANTHER" id="PTHR10256">
    <property type="entry name" value="SELENIDE, WATER DIKINASE"/>
    <property type="match status" value="1"/>
</dbReference>
<comment type="caution">
    <text evidence="4">The sequence shown here is derived from an EMBL/GenBank/DDBJ whole genome shotgun (WGS) entry which is preliminary data.</text>
</comment>
<dbReference type="InterPro" id="IPR010918">
    <property type="entry name" value="PurM-like_C_dom"/>
</dbReference>
<dbReference type="Pfam" id="PF02769">
    <property type="entry name" value="AIRS_C"/>
    <property type="match status" value="1"/>
</dbReference>
<keyword evidence="1" id="KW-0547">Nucleotide-binding</keyword>
<dbReference type="PANTHER" id="PTHR10256:SF0">
    <property type="entry name" value="INACTIVE SELENIDE, WATER DIKINASE-LIKE PROTEIN-RELATED"/>
    <property type="match status" value="1"/>
</dbReference>
<evidence type="ECO:0000256" key="2">
    <source>
        <dbReference type="ARBA" id="ARBA00022840"/>
    </source>
</evidence>
<dbReference type="SUPFAM" id="SSF56042">
    <property type="entry name" value="PurM C-terminal domain-like"/>
    <property type="match status" value="1"/>
</dbReference>
<sequence length="110" mass="11936">MAKGSNVSIHIDYASIPMIEGTFELAKEGVIPGGTKSNHKWLQNDVEYQQISLEEQLILCDAITSGGLLVALSETEANEYLNALKESGNADAAIIGRVSVKQDKLIYIEL</sequence>
<proteinExistence type="predicted"/>
<dbReference type="Proteomes" id="UP001238088">
    <property type="component" value="Unassembled WGS sequence"/>
</dbReference>
<dbReference type="EMBL" id="JAUSUB010000005">
    <property type="protein sequence ID" value="MDQ0269618.1"/>
    <property type="molecule type" value="Genomic_DNA"/>
</dbReference>
<dbReference type="InterPro" id="IPR004536">
    <property type="entry name" value="SPS/SelD"/>
</dbReference>
<feature type="domain" description="PurM-like C-terminal" evidence="3">
    <location>
        <begin position="1"/>
        <end position="102"/>
    </location>
</feature>
<keyword evidence="5" id="KW-1185">Reference proteome</keyword>
<evidence type="ECO:0000256" key="1">
    <source>
        <dbReference type="ARBA" id="ARBA00022741"/>
    </source>
</evidence>